<name>A0AAW3MJ87_9BACL</name>
<protein>
    <recommendedName>
        <fullName evidence="3">Phage protein</fullName>
    </recommendedName>
</protein>
<comment type="caution">
    <text evidence="1">The sequence shown here is derived from an EMBL/GenBank/DDBJ whole genome shotgun (WGS) entry which is preliminary data.</text>
</comment>
<dbReference type="AlphaFoldDB" id="A0AAW3MJ87"/>
<dbReference type="RefSeq" id="WP_058713203.1">
    <property type="nucleotide sequence ID" value="NZ_LDQV01000012.1"/>
</dbReference>
<accession>A0AAW3MJ87</accession>
<evidence type="ECO:0000313" key="2">
    <source>
        <dbReference type="Proteomes" id="UP000072605"/>
    </source>
</evidence>
<reference evidence="1 2" key="1">
    <citation type="journal article" date="2016" name="Front. Microbiol.">
        <title>Genomic Resource of Rice Seed Associated Bacteria.</title>
        <authorList>
            <person name="Midha S."/>
            <person name="Bansal K."/>
            <person name="Sharma S."/>
            <person name="Kumar N."/>
            <person name="Patil P.P."/>
            <person name="Chaudhry V."/>
            <person name="Patil P.B."/>
        </authorList>
    </citation>
    <scope>NUCLEOTIDE SEQUENCE [LARGE SCALE GENOMIC DNA]</scope>
    <source>
        <strain evidence="1 2">RSA11</strain>
    </source>
</reference>
<proteinExistence type="predicted"/>
<organism evidence="1 2">
    <name type="scientific">Exiguobacterium indicum</name>
    <dbReference type="NCBI Taxonomy" id="296995"/>
    <lineage>
        <taxon>Bacteria</taxon>
        <taxon>Bacillati</taxon>
        <taxon>Bacillota</taxon>
        <taxon>Bacilli</taxon>
        <taxon>Bacillales</taxon>
        <taxon>Bacillales Family XII. Incertae Sedis</taxon>
        <taxon>Exiguobacterium</taxon>
    </lineage>
</organism>
<evidence type="ECO:0000313" key="1">
    <source>
        <dbReference type="EMBL" id="KTR27911.1"/>
    </source>
</evidence>
<evidence type="ECO:0008006" key="3">
    <source>
        <dbReference type="Google" id="ProtNLM"/>
    </source>
</evidence>
<gene>
    <name evidence="1" type="ORF">RSA11_04415</name>
</gene>
<dbReference type="EMBL" id="LDQV01000012">
    <property type="protein sequence ID" value="KTR27911.1"/>
    <property type="molecule type" value="Genomic_DNA"/>
</dbReference>
<sequence length="62" mass="6993">MAERFTFKVDYAPNGMPIVNEEEMFDYIAYCTDLDVEKVKAVDEAMTAYLTKLGLAGEHEAP</sequence>
<dbReference type="Proteomes" id="UP000072605">
    <property type="component" value="Unassembled WGS sequence"/>
</dbReference>